<dbReference type="AlphaFoldDB" id="A0AAN7WND6"/>
<reference evidence="2" key="1">
    <citation type="submission" date="2023-08" db="EMBL/GenBank/DDBJ databases">
        <title>Black Yeasts Isolated from many extreme environments.</title>
        <authorList>
            <person name="Coleine C."/>
            <person name="Stajich J.E."/>
            <person name="Selbmann L."/>
        </authorList>
    </citation>
    <scope>NUCLEOTIDE SEQUENCE</scope>
    <source>
        <strain evidence="2">CCFEE 5810</strain>
    </source>
</reference>
<name>A0AAN7WND6_9PEZI</name>
<dbReference type="Proteomes" id="UP001310594">
    <property type="component" value="Unassembled WGS sequence"/>
</dbReference>
<dbReference type="Pfam" id="PF18596">
    <property type="entry name" value="Sld7_C"/>
    <property type="match status" value="1"/>
</dbReference>
<sequence>MFLSAIWNGHLDISDDEAIQDVTLSTTLPLLDNPLDGARLRYLAVVEVSRIPLHLAFGSHYHVTSSRPETESFFTRMLLTKHLQQTSPQWWKSARPDSTLGILAAVDCESVRDRRIGPAATEALFYASRNEQPLDSNATELGPSPAIQAERTGCIEQPSFALRAVCLRSTSLIPNSEPSPPTSPDLAAHEPEGIFLPQLNSALAEIINEPPVRKRKNVNDTFDEAAERRSKARRKGGEGVAAAAAMKIESSMPPLRHRRTVSISDSPILESQPRRLSRSPSVASFGAGIAGNAGELEKRSSLSRVQSISAVPTESALEISNKAIISRMVMAGMRLRGLVQARKQQSQANSAELTSLPAVTAGSNGKEATKDDEYKLVYHQAFKSACFTYRRCIGGSSLQPFTSIVGETVDGLLDMFCSDPFEPGLIGAADKLTPGGRKAFVA</sequence>
<evidence type="ECO:0000313" key="3">
    <source>
        <dbReference type="Proteomes" id="UP001310594"/>
    </source>
</evidence>
<protein>
    <recommendedName>
        <fullName evidence="1">Sld7 C-terminal domain-containing protein</fullName>
    </recommendedName>
</protein>
<accession>A0AAN7WND6</accession>
<gene>
    <name evidence="2" type="ORF">LTR97_004105</name>
</gene>
<evidence type="ECO:0000259" key="1">
    <source>
        <dbReference type="Pfam" id="PF18596"/>
    </source>
</evidence>
<organism evidence="2 3">
    <name type="scientific">Elasticomyces elasticus</name>
    <dbReference type="NCBI Taxonomy" id="574655"/>
    <lineage>
        <taxon>Eukaryota</taxon>
        <taxon>Fungi</taxon>
        <taxon>Dikarya</taxon>
        <taxon>Ascomycota</taxon>
        <taxon>Pezizomycotina</taxon>
        <taxon>Dothideomycetes</taxon>
        <taxon>Dothideomycetidae</taxon>
        <taxon>Mycosphaerellales</taxon>
        <taxon>Teratosphaeriaceae</taxon>
        <taxon>Elasticomyces</taxon>
    </lineage>
</organism>
<proteinExistence type="predicted"/>
<feature type="domain" description="Sld7 C-terminal" evidence="1">
    <location>
        <begin position="320"/>
        <end position="417"/>
    </location>
</feature>
<dbReference type="InterPro" id="IPR041260">
    <property type="entry name" value="Sld7_C"/>
</dbReference>
<dbReference type="EMBL" id="JAVRQU010000005">
    <property type="protein sequence ID" value="KAK5703156.1"/>
    <property type="molecule type" value="Genomic_DNA"/>
</dbReference>
<comment type="caution">
    <text evidence="2">The sequence shown here is derived from an EMBL/GenBank/DDBJ whole genome shotgun (WGS) entry which is preliminary data.</text>
</comment>
<evidence type="ECO:0000313" key="2">
    <source>
        <dbReference type="EMBL" id="KAK5703156.1"/>
    </source>
</evidence>